<proteinExistence type="predicted"/>
<dbReference type="InterPro" id="IPR011047">
    <property type="entry name" value="Quinoprotein_ADH-like_sf"/>
</dbReference>
<name>A0A227NE32_9FLAO</name>
<feature type="non-terminal residue" evidence="1">
    <location>
        <position position="284"/>
    </location>
</feature>
<gene>
    <name evidence="1" type="ORF">B0A64_24105</name>
</gene>
<dbReference type="PANTHER" id="PTHR42754:SF1">
    <property type="entry name" value="LIPOPROTEIN"/>
    <property type="match status" value="1"/>
</dbReference>
<comment type="caution">
    <text evidence="1">The sequence shown here is derived from an EMBL/GenBank/DDBJ whole genome shotgun (WGS) entry which is preliminary data.</text>
</comment>
<sequence>MKKLYILFSFVLPLLTFSQDILWEKSYGGIHADYLFDAQPTADYGFILAGSSLSNKTGNKADDNHGDLDYWIWKMNEKGDLDWQKSFGGSGFDLLQSIKNTRDGGFILAGTSSSSKSFQKNEDCKGITDFWVIKLDASGAEQWQRTIGGAGQDELLCAFQTKDGGYMLAGSSSSNPPVILDSKPDAKFVGTTKADLFNKSEKSRGNMDYWIVKLDKQGTIEWQKTYGGQYADVLRSMEQTTDNGYILAGYSNSPISGDKTDSNKGIGDYWIIKINDAGEIQWQN</sequence>
<evidence type="ECO:0008006" key="3">
    <source>
        <dbReference type="Google" id="ProtNLM"/>
    </source>
</evidence>
<dbReference type="PANTHER" id="PTHR42754">
    <property type="entry name" value="ENDOGLUCANASE"/>
    <property type="match status" value="1"/>
</dbReference>
<evidence type="ECO:0000313" key="2">
    <source>
        <dbReference type="Proteomes" id="UP000214684"/>
    </source>
</evidence>
<evidence type="ECO:0000313" key="1">
    <source>
        <dbReference type="EMBL" id="OXE95904.1"/>
    </source>
</evidence>
<dbReference type="Proteomes" id="UP000214684">
    <property type="component" value="Unassembled WGS sequence"/>
</dbReference>
<dbReference type="EMBL" id="MUGS01000095">
    <property type="protein sequence ID" value="OXE95904.1"/>
    <property type="molecule type" value="Genomic_DNA"/>
</dbReference>
<keyword evidence="2" id="KW-1185">Reference proteome</keyword>
<reference evidence="1 2" key="1">
    <citation type="submission" date="2016-11" db="EMBL/GenBank/DDBJ databases">
        <title>Whole genomes of Flavobacteriaceae.</title>
        <authorList>
            <person name="Stine C."/>
            <person name="Li C."/>
            <person name="Tadesse D."/>
        </authorList>
    </citation>
    <scope>NUCLEOTIDE SEQUENCE [LARGE SCALE GENOMIC DNA]</scope>
    <source>
        <strain evidence="1 2">DSM 24704</strain>
    </source>
</reference>
<organism evidence="1 2">
    <name type="scientific">Flavobacterium araucananum</name>
    <dbReference type="NCBI Taxonomy" id="946678"/>
    <lineage>
        <taxon>Bacteria</taxon>
        <taxon>Pseudomonadati</taxon>
        <taxon>Bacteroidota</taxon>
        <taxon>Flavobacteriia</taxon>
        <taxon>Flavobacteriales</taxon>
        <taxon>Flavobacteriaceae</taxon>
        <taxon>Flavobacterium</taxon>
    </lineage>
</organism>
<accession>A0A227NE32</accession>
<dbReference type="AlphaFoldDB" id="A0A227NE32"/>
<dbReference type="SUPFAM" id="SSF50998">
    <property type="entry name" value="Quinoprotein alcohol dehydrogenase-like"/>
    <property type="match status" value="1"/>
</dbReference>
<protein>
    <recommendedName>
        <fullName evidence="3">Secretion protein</fullName>
    </recommendedName>
</protein>